<dbReference type="EMBL" id="LRPU01000098">
    <property type="protein sequence ID" value="KXA10737.1"/>
    <property type="molecule type" value="Genomic_DNA"/>
</dbReference>
<reference evidence="1 2" key="1">
    <citation type="submission" date="2016-01" db="EMBL/GenBank/DDBJ databases">
        <authorList>
            <person name="Oliw E.H."/>
        </authorList>
    </citation>
    <scope>NUCLEOTIDE SEQUENCE [LARGE SCALE GENOMIC DNA]</scope>
    <source>
        <strain evidence="1 2">MJR7757A</strain>
    </source>
</reference>
<dbReference type="PATRIC" id="fig|1502.174.peg.2060"/>
<comment type="caution">
    <text evidence="1">The sequence shown here is derived from an EMBL/GenBank/DDBJ whole genome shotgun (WGS) entry which is preliminary data.</text>
</comment>
<proteinExistence type="predicted"/>
<protein>
    <recommendedName>
        <fullName evidence="3">Phage protein</fullName>
    </recommendedName>
</protein>
<organism evidence="1 2">
    <name type="scientific">Clostridium perfringens</name>
    <dbReference type="NCBI Taxonomy" id="1502"/>
    <lineage>
        <taxon>Bacteria</taxon>
        <taxon>Bacillati</taxon>
        <taxon>Bacillota</taxon>
        <taxon>Clostridia</taxon>
        <taxon>Eubacteriales</taxon>
        <taxon>Clostridiaceae</taxon>
        <taxon>Clostridium</taxon>
    </lineage>
</organism>
<gene>
    <name evidence="1" type="ORF">HMPREF3222_02046</name>
</gene>
<accession>A0A133N359</accession>
<dbReference type="AlphaFoldDB" id="A0A133N359"/>
<evidence type="ECO:0008006" key="3">
    <source>
        <dbReference type="Google" id="ProtNLM"/>
    </source>
</evidence>
<evidence type="ECO:0000313" key="1">
    <source>
        <dbReference type="EMBL" id="KXA10737.1"/>
    </source>
</evidence>
<sequence>MAYKCPKCKDTGWILIERAHAQPLATRCTCQFENNVERAWKEFGLDPNQVKTIAE</sequence>
<dbReference type="Proteomes" id="UP000070646">
    <property type="component" value="Unassembled WGS sequence"/>
</dbReference>
<name>A0A133N359_CLOPF</name>
<feature type="non-terminal residue" evidence="1">
    <location>
        <position position="55"/>
    </location>
</feature>
<evidence type="ECO:0000313" key="2">
    <source>
        <dbReference type="Proteomes" id="UP000070646"/>
    </source>
</evidence>